<dbReference type="PANTHER" id="PTHR30250:SF11">
    <property type="entry name" value="O-ANTIGEN TRANSPORTER-RELATED"/>
    <property type="match status" value="1"/>
</dbReference>
<feature type="transmembrane region" description="Helical" evidence="6">
    <location>
        <begin position="353"/>
        <end position="373"/>
    </location>
</feature>
<keyword evidence="3 6" id="KW-0812">Transmembrane</keyword>
<dbReference type="PANTHER" id="PTHR30250">
    <property type="entry name" value="PST FAMILY PREDICTED COLANIC ACID TRANSPORTER"/>
    <property type="match status" value="1"/>
</dbReference>
<evidence type="ECO:0000256" key="5">
    <source>
        <dbReference type="ARBA" id="ARBA00023136"/>
    </source>
</evidence>
<keyword evidence="10" id="KW-1185">Reference proteome</keyword>
<feature type="transmembrane region" description="Helical" evidence="6">
    <location>
        <begin position="324"/>
        <end position="346"/>
    </location>
</feature>
<proteinExistence type="predicted"/>
<evidence type="ECO:0000256" key="1">
    <source>
        <dbReference type="ARBA" id="ARBA00004651"/>
    </source>
</evidence>
<evidence type="ECO:0000313" key="10">
    <source>
        <dbReference type="Proteomes" id="UP000233565"/>
    </source>
</evidence>
<feature type="transmembrane region" description="Helical" evidence="6">
    <location>
        <begin position="82"/>
        <end position="105"/>
    </location>
</feature>
<dbReference type="InterPro" id="IPR050833">
    <property type="entry name" value="Poly_Biosynth_Transport"/>
</dbReference>
<evidence type="ECO:0000256" key="3">
    <source>
        <dbReference type="ARBA" id="ARBA00022692"/>
    </source>
</evidence>
<dbReference type="OrthoDB" id="4382106at2"/>
<dbReference type="STRING" id="748909.SAMN05192575_102416"/>
<accession>A0A1I0XH44</accession>
<feature type="transmembrane region" description="Helical" evidence="6">
    <location>
        <begin position="117"/>
        <end position="139"/>
    </location>
</feature>
<dbReference type="RefSeq" id="WP_091196561.1">
    <property type="nucleotide sequence ID" value="NZ_FOKC01000002.1"/>
</dbReference>
<reference evidence="7 10" key="2">
    <citation type="submission" date="2017-12" db="EMBL/GenBank/DDBJ databases">
        <title>Pharmacopeia of the Arctic Ocean.</title>
        <authorList>
            <person name="Collins E."/>
            <person name="Ducluzeau A.-L."/>
        </authorList>
    </citation>
    <scope>NUCLEOTIDE SEQUENCE [LARGE SCALE GENOMIC DNA]</scope>
    <source>
        <strain evidence="7 10">DSM 23325</strain>
    </source>
</reference>
<gene>
    <name evidence="7" type="ORF">CXG46_02080</name>
    <name evidence="8" type="ORF">SAMN05192575_102416</name>
</gene>
<evidence type="ECO:0000313" key="8">
    <source>
        <dbReference type="EMBL" id="SFB00419.1"/>
    </source>
</evidence>
<reference evidence="8" key="1">
    <citation type="submission" date="2016-10" db="EMBL/GenBank/DDBJ databases">
        <authorList>
            <person name="de Groot N.N."/>
        </authorList>
    </citation>
    <scope>NUCLEOTIDE SEQUENCE [LARGE SCALE GENOMIC DNA]</scope>
    <source>
        <strain evidence="8">CGMCC 1.10697</strain>
    </source>
</reference>
<dbReference type="EMBL" id="FOKC01000002">
    <property type="protein sequence ID" value="SFB00419.1"/>
    <property type="molecule type" value="Genomic_DNA"/>
</dbReference>
<evidence type="ECO:0008006" key="11">
    <source>
        <dbReference type="Google" id="ProtNLM"/>
    </source>
</evidence>
<evidence type="ECO:0000313" key="9">
    <source>
        <dbReference type="Proteomes" id="UP000199113"/>
    </source>
</evidence>
<evidence type="ECO:0000256" key="6">
    <source>
        <dbReference type="SAM" id="Phobius"/>
    </source>
</evidence>
<evidence type="ECO:0000256" key="2">
    <source>
        <dbReference type="ARBA" id="ARBA00022475"/>
    </source>
</evidence>
<dbReference type="EMBL" id="PJBV01000010">
    <property type="protein sequence ID" value="PKH44356.1"/>
    <property type="molecule type" value="Genomic_DNA"/>
</dbReference>
<evidence type="ECO:0000313" key="7">
    <source>
        <dbReference type="EMBL" id="PKH44356.1"/>
    </source>
</evidence>
<dbReference type="AlphaFoldDB" id="A0A1I0XH44"/>
<name>A0A1I0XH44_9ACTN</name>
<protein>
    <recommendedName>
        <fullName evidence="11">Membrane protein involved in the export of O-antigen and teichoic acid</fullName>
    </recommendedName>
</protein>
<feature type="transmembrane region" description="Helical" evidence="6">
    <location>
        <begin position="379"/>
        <end position="397"/>
    </location>
</feature>
<dbReference type="Proteomes" id="UP000199113">
    <property type="component" value="Unassembled WGS sequence"/>
</dbReference>
<sequence length="403" mass="41171">MSRRSQLTSSPTALVLGAAVVSGASGYLALILAARTLSKADNADFLVFWGVVFAMYGVLIGVTTETTRAVSSTRDPGARTTLVMPVVLGFALALVAVVGLTGVLWAPSVFGTHWVPLLGATVLGTTLFSGHVAVAGVASGRRAWSGYSLLVAGETATRLVLFGVVVVLAGGVVGFAFASAVASGFWVAATVASSRYRDLWNQRIDGDVRAIVRRLVAACTAAGVSALLLVGYPVLLQVTTSDEVFASAAPIMLAVSLCRAPLLVPLGAYQNVVVTKVAAHGVRALVPVLVGLAGLTVVGALAAWPIGPWALRIVNPDYHLDGPVFAGLVLGAGLVALLTVTGAAAIALDHHTVYLAGWLAATAATVATLLLPWGLEARVVASLLVGPIVGVAVHLVWGRQRIG</sequence>
<feature type="transmembrane region" description="Helical" evidence="6">
    <location>
        <begin position="159"/>
        <end position="189"/>
    </location>
</feature>
<feature type="transmembrane region" description="Helical" evidence="6">
    <location>
        <begin position="284"/>
        <end position="304"/>
    </location>
</feature>
<feature type="transmembrane region" description="Helical" evidence="6">
    <location>
        <begin position="210"/>
        <end position="232"/>
    </location>
</feature>
<feature type="transmembrane region" description="Helical" evidence="6">
    <location>
        <begin position="45"/>
        <end position="62"/>
    </location>
</feature>
<feature type="transmembrane region" description="Helical" evidence="6">
    <location>
        <begin position="12"/>
        <end position="33"/>
    </location>
</feature>
<feature type="transmembrane region" description="Helical" evidence="6">
    <location>
        <begin position="244"/>
        <end position="264"/>
    </location>
</feature>
<organism evidence="8 9">
    <name type="scientific">Nocardioides alpinus</name>
    <dbReference type="NCBI Taxonomy" id="748909"/>
    <lineage>
        <taxon>Bacteria</taxon>
        <taxon>Bacillati</taxon>
        <taxon>Actinomycetota</taxon>
        <taxon>Actinomycetes</taxon>
        <taxon>Propionibacteriales</taxon>
        <taxon>Nocardioidaceae</taxon>
        <taxon>Nocardioides</taxon>
    </lineage>
</organism>
<keyword evidence="5 6" id="KW-0472">Membrane</keyword>
<comment type="subcellular location">
    <subcellularLocation>
        <location evidence="1">Cell membrane</location>
        <topology evidence="1">Multi-pass membrane protein</topology>
    </subcellularLocation>
</comment>
<dbReference type="GO" id="GO:0005886">
    <property type="term" value="C:plasma membrane"/>
    <property type="evidence" value="ECO:0007669"/>
    <property type="project" value="UniProtKB-SubCell"/>
</dbReference>
<keyword evidence="4 6" id="KW-1133">Transmembrane helix</keyword>
<keyword evidence="2" id="KW-1003">Cell membrane</keyword>
<evidence type="ECO:0000256" key="4">
    <source>
        <dbReference type="ARBA" id="ARBA00022989"/>
    </source>
</evidence>
<dbReference type="Proteomes" id="UP000233565">
    <property type="component" value="Unassembled WGS sequence"/>
</dbReference>